<gene>
    <name evidence="1" type="ORF">CASFOL_038841</name>
</gene>
<dbReference type="EMBL" id="JAVIJP010000083">
    <property type="protein sequence ID" value="KAL3617296.1"/>
    <property type="molecule type" value="Genomic_DNA"/>
</dbReference>
<organism evidence="1 2">
    <name type="scientific">Castilleja foliolosa</name>
    <dbReference type="NCBI Taxonomy" id="1961234"/>
    <lineage>
        <taxon>Eukaryota</taxon>
        <taxon>Viridiplantae</taxon>
        <taxon>Streptophyta</taxon>
        <taxon>Embryophyta</taxon>
        <taxon>Tracheophyta</taxon>
        <taxon>Spermatophyta</taxon>
        <taxon>Magnoliopsida</taxon>
        <taxon>eudicotyledons</taxon>
        <taxon>Gunneridae</taxon>
        <taxon>Pentapetalae</taxon>
        <taxon>asterids</taxon>
        <taxon>lamiids</taxon>
        <taxon>Lamiales</taxon>
        <taxon>Orobanchaceae</taxon>
        <taxon>Pedicularideae</taxon>
        <taxon>Castillejinae</taxon>
        <taxon>Castilleja</taxon>
    </lineage>
</organism>
<dbReference type="AlphaFoldDB" id="A0ABD3BJK8"/>
<dbReference type="Proteomes" id="UP001632038">
    <property type="component" value="Unassembled WGS sequence"/>
</dbReference>
<dbReference type="PANTHER" id="PTHR33735">
    <property type="entry name" value="EXPRESSED PROTEIN"/>
    <property type="match status" value="1"/>
</dbReference>
<sequence length="239" mass="26470">MAARNTSSSYKLQSLVTIMLCRCRGISGGSWPNHQTNHRGLPPYMVGLGGSSDQGLKFFNVTARQYSQPILGSKKMVRVKRYNYKYNQRYQLFLSIASPIGIPPIVPKKFFEQGKVAFGLYTIIGATTMDQQTEQLAKIGSKAAKVVEEVEVVAEVVEKVATTADNVLTEVAKQLPDNSKLKEAAQVMEHVSHLAAHDAQLIENIIHKVGDVKQDLEELETMVEPIVEKIIKGISDKKN</sequence>
<evidence type="ECO:0000313" key="2">
    <source>
        <dbReference type="Proteomes" id="UP001632038"/>
    </source>
</evidence>
<evidence type="ECO:0000313" key="1">
    <source>
        <dbReference type="EMBL" id="KAL3617296.1"/>
    </source>
</evidence>
<dbReference type="PANTHER" id="PTHR33735:SF10">
    <property type="entry name" value="EXPRESSED PROTEIN"/>
    <property type="match status" value="1"/>
</dbReference>
<keyword evidence="2" id="KW-1185">Reference proteome</keyword>
<protein>
    <submittedName>
        <fullName evidence="1">Uncharacterized protein</fullName>
    </submittedName>
</protein>
<accession>A0ABD3BJK8</accession>
<comment type="caution">
    <text evidence="1">The sequence shown here is derived from an EMBL/GenBank/DDBJ whole genome shotgun (WGS) entry which is preliminary data.</text>
</comment>
<name>A0ABD3BJK8_9LAMI</name>
<proteinExistence type="predicted"/>
<reference evidence="2" key="1">
    <citation type="journal article" date="2024" name="IScience">
        <title>Strigolactones Initiate the Formation of Haustorium-like Structures in Castilleja.</title>
        <authorList>
            <person name="Buerger M."/>
            <person name="Peterson D."/>
            <person name="Chory J."/>
        </authorList>
    </citation>
    <scope>NUCLEOTIDE SEQUENCE [LARGE SCALE GENOMIC DNA]</scope>
</reference>